<dbReference type="OMA" id="FRYMEDS"/>
<feature type="signal peptide" evidence="1">
    <location>
        <begin position="1"/>
        <end position="19"/>
    </location>
</feature>
<gene>
    <name evidence="2" type="ORF">TOT_040000426</name>
</gene>
<organism evidence="2 3">
    <name type="scientific">Theileria orientalis strain Shintoku</name>
    <dbReference type="NCBI Taxonomy" id="869250"/>
    <lineage>
        <taxon>Eukaryota</taxon>
        <taxon>Sar</taxon>
        <taxon>Alveolata</taxon>
        <taxon>Apicomplexa</taxon>
        <taxon>Aconoidasida</taxon>
        <taxon>Piroplasmida</taxon>
        <taxon>Theileriidae</taxon>
        <taxon>Theileria</taxon>
    </lineage>
</organism>
<evidence type="ECO:0000313" key="3">
    <source>
        <dbReference type="Proteomes" id="UP000003786"/>
    </source>
</evidence>
<sequence>MYKIPCLVISILILADVLHINCISHKHKYNFLYSAFKRLKPTSRSKFVLFQDLLKSPYVDSLPYKFGKPKYPPYPYYDAPRNLFFDTSKLKNNEIKEGNDKNQNSSEIQEEYMNNAKIRRFETLIFINIFRKKIKVKYQDKNPLNELNKAIGSNYNEYILSEGKSHKENVKTDLAEYDAINQGLGPWPSYEELESKNMNVNTSMFYELNQNVGLHKVLQPKPLIRNDIKTIAEAREEQMRWLDRSRNKEWALTYKEFAALPLDMREAYYENRYPVSDDNERFLMILNYRRALENKNYKKNPLEFDLMESDYTYTPKDSPVKEDLKNISCIDIRLYITVYIRFNTGMGVYDITWLPGLVKVIVERTRNECGHITMEELKLMLMKLEKRLEVLDKEEHTNVMNNHLIVLCTHPEGSSVLHSRREWNENKGKKVTITMNNEERTEFNGVLMGSDSTFGIKIRIEEENVTLPLPFVHTV</sequence>
<accession>J4DAK8</accession>
<dbReference type="OrthoDB" id="361577at2759"/>
<evidence type="ECO:0000313" key="2">
    <source>
        <dbReference type="EMBL" id="BAM42050.1"/>
    </source>
</evidence>
<dbReference type="Proteomes" id="UP000003786">
    <property type="component" value="Chromosome 4"/>
</dbReference>
<feature type="chain" id="PRO_5003778784" evidence="1">
    <location>
        <begin position="20"/>
        <end position="475"/>
    </location>
</feature>
<name>J4DAK8_THEOR</name>
<dbReference type="KEGG" id="tot:TOT_040000426"/>
<keyword evidence="3" id="KW-1185">Reference proteome</keyword>
<keyword evidence="1" id="KW-0732">Signal</keyword>
<reference evidence="2 3" key="1">
    <citation type="journal article" date="2012" name="MBio">
        <title>Comparative genome analysis of three eukaryotic parasites with differing abilities to transform leukocytes reveals key mediators of Theileria-induced leukocyte transformation.</title>
        <authorList>
            <person name="Hayashida K."/>
            <person name="Hara Y."/>
            <person name="Abe T."/>
            <person name="Yamasaki C."/>
            <person name="Toyoda A."/>
            <person name="Kosuge T."/>
            <person name="Suzuki Y."/>
            <person name="Sato Y."/>
            <person name="Kawashima S."/>
            <person name="Katayama T."/>
            <person name="Wakaguri H."/>
            <person name="Inoue N."/>
            <person name="Homma K."/>
            <person name="Tada-Umezaki M."/>
            <person name="Yagi Y."/>
            <person name="Fujii Y."/>
            <person name="Habara T."/>
            <person name="Kanehisa M."/>
            <person name="Watanabe H."/>
            <person name="Ito K."/>
            <person name="Gojobori T."/>
            <person name="Sugawara H."/>
            <person name="Imanishi T."/>
            <person name="Weir W."/>
            <person name="Gardner M."/>
            <person name="Pain A."/>
            <person name="Shiels B."/>
            <person name="Hattori M."/>
            <person name="Nene V."/>
            <person name="Sugimoto C."/>
        </authorList>
    </citation>
    <scope>NUCLEOTIDE SEQUENCE [LARGE SCALE GENOMIC DNA]</scope>
    <source>
        <strain evidence="2 3">Shintoku</strain>
    </source>
</reference>
<proteinExistence type="predicted"/>
<dbReference type="eggNOG" id="ENOG502SREI">
    <property type="taxonomic scope" value="Eukaryota"/>
</dbReference>
<dbReference type="GeneID" id="20716488"/>
<protein>
    <submittedName>
        <fullName evidence="2">Uncharacterized protein</fullName>
    </submittedName>
</protein>
<dbReference type="EMBL" id="AP011949">
    <property type="protein sequence ID" value="BAM42050.1"/>
    <property type="molecule type" value="Genomic_DNA"/>
</dbReference>
<evidence type="ECO:0000256" key="1">
    <source>
        <dbReference type="SAM" id="SignalP"/>
    </source>
</evidence>
<dbReference type="RefSeq" id="XP_009692351.1">
    <property type="nucleotide sequence ID" value="XM_009694056.1"/>
</dbReference>
<dbReference type="AlphaFoldDB" id="J4DAK8"/>
<dbReference type="VEuPathDB" id="PiroplasmaDB:TOT_040000426"/>